<name>A0A653KWJ2_AERVE</name>
<dbReference type="AlphaFoldDB" id="A0A653KWJ2"/>
<proteinExistence type="predicted"/>
<protein>
    <submittedName>
        <fullName evidence="1">Uncharacterized protein</fullName>
    </submittedName>
</protein>
<dbReference type="EMBL" id="CABWLC010000006">
    <property type="protein sequence ID" value="VXA82859.1"/>
    <property type="molecule type" value="Genomic_DNA"/>
</dbReference>
<evidence type="ECO:0000313" key="1">
    <source>
        <dbReference type="EMBL" id="VXA82859.1"/>
    </source>
</evidence>
<sequence length="28" mass="3261">MPKQPYKARLNVAMNVLLMLDLIGERVF</sequence>
<organism evidence="1 2">
    <name type="scientific">Aeromonas veronii</name>
    <dbReference type="NCBI Taxonomy" id="654"/>
    <lineage>
        <taxon>Bacteria</taxon>
        <taxon>Pseudomonadati</taxon>
        <taxon>Pseudomonadota</taxon>
        <taxon>Gammaproteobacteria</taxon>
        <taxon>Aeromonadales</taxon>
        <taxon>Aeromonadaceae</taxon>
        <taxon>Aeromonas</taxon>
    </lineage>
</organism>
<gene>
    <name evidence="1" type="ORF">AERO8C_140234</name>
</gene>
<accession>A0A653KWJ2</accession>
<reference evidence="1 2" key="1">
    <citation type="submission" date="2019-10" db="EMBL/GenBank/DDBJ databases">
        <authorList>
            <person name="Karimi E."/>
        </authorList>
    </citation>
    <scope>NUCLEOTIDE SEQUENCE [LARGE SCALE GENOMIC DNA]</scope>
    <source>
        <strain evidence="1">Aeromonas sp. 8C</strain>
    </source>
</reference>
<evidence type="ECO:0000313" key="2">
    <source>
        <dbReference type="Proteomes" id="UP000439123"/>
    </source>
</evidence>
<dbReference type="Proteomes" id="UP000439123">
    <property type="component" value="Unassembled WGS sequence"/>
</dbReference>